<dbReference type="RefSeq" id="WP_215817767.1">
    <property type="nucleotide sequence ID" value="NZ_JAGSOY010000001.1"/>
</dbReference>
<dbReference type="InterPro" id="IPR015500">
    <property type="entry name" value="Peptidase_S8_subtilisin-rel"/>
</dbReference>
<dbReference type="Pfam" id="PF00082">
    <property type="entry name" value="Peptidase_S8"/>
    <property type="match status" value="1"/>
</dbReference>
<evidence type="ECO:0000256" key="3">
    <source>
        <dbReference type="ARBA" id="ARBA00022801"/>
    </source>
</evidence>
<reference evidence="7 8" key="1">
    <citation type="submission" date="2021-04" db="EMBL/GenBank/DDBJ databases">
        <authorList>
            <person name="Pira H."/>
            <person name="Risdian C."/>
            <person name="Wink J."/>
        </authorList>
    </citation>
    <scope>NUCLEOTIDE SEQUENCE [LARGE SCALE GENOMIC DNA]</scope>
    <source>
        <strain evidence="7 8">WH53</strain>
    </source>
</reference>
<feature type="domain" description="Peptidase S8/S53" evidence="6">
    <location>
        <begin position="36"/>
        <end position="233"/>
    </location>
</feature>
<proteinExistence type="inferred from homology"/>
<dbReference type="InterPro" id="IPR000209">
    <property type="entry name" value="Peptidase_S8/S53_dom"/>
</dbReference>
<dbReference type="PANTHER" id="PTHR43806">
    <property type="entry name" value="PEPTIDASE S8"/>
    <property type="match status" value="1"/>
</dbReference>
<keyword evidence="8" id="KW-1185">Reference proteome</keyword>
<accession>A0ABS5Z9N4</accession>
<keyword evidence="2 5" id="KW-0645">Protease</keyword>
<evidence type="ECO:0000256" key="4">
    <source>
        <dbReference type="ARBA" id="ARBA00022825"/>
    </source>
</evidence>
<evidence type="ECO:0000259" key="6">
    <source>
        <dbReference type="Pfam" id="PF00082"/>
    </source>
</evidence>
<dbReference type="Proteomes" id="UP000690515">
    <property type="component" value="Unassembled WGS sequence"/>
</dbReference>
<dbReference type="SUPFAM" id="SSF52743">
    <property type="entry name" value="Subtilisin-like"/>
    <property type="match status" value="1"/>
</dbReference>
<dbReference type="InterPro" id="IPR050131">
    <property type="entry name" value="Peptidase_S8_subtilisin-like"/>
</dbReference>
<name>A0ABS5Z9N4_9GAMM</name>
<dbReference type="PROSITE" id="PS51892">
    <property type="entry name" value="SUBTILASE"/>
    <property type="match status" value="1"/>
</dbReference>
<sequence length="240" mass="26390">MHIPLPINQQINEKYCLLPKLSTEQQERIHSKDHIVLLDTGIHATHPAFKSSQLTLIDFTYPQGHCQDDIGHGTHSAGILVGHDKAGFHGLIPDKPLIMAKVMGRHLSKQQKIKAILQALTWCLQHASLIIMPLGSMANHSKIAHVVKQLSLRSIPIFAAAGNYGRDKLLFPAILPDVFAISACDNQGKVLPECYQAESDHYVVPGHNIESTSLSHWHIHSGSSQACVIAAGLTIHNYLK</sequence>
<dbReference type="InterPro" id="IPR036852">
    <property type="entry name" value="Peptidase_S8/S53_dom_sf"/>
</dbReference>
<comment type="caution">
    <text evidence="7">The sequence shown here is derived from an EMBL/GenBank/DDBJ whole genome shotgun (WGS) entry which is preliminary data.</text>
</comment>
<protein>
    <submittedName>
        <fullName evidence="7">S8 family serine peptidase</fullName>
    </submittedName>
</protein>
<dbReference type="EMBL" id="JAGSOY010000001">
    <property type="protein sequence ID" value="MBU2709602.1"/>
    <property type="molecule type" value="Genomic_DNA"/>
</dbReference>
<evidence type="ECO:0000256" key="1">
    <source>
        <dbReference type="ARBA" id="ARBA00011073"/>
    </source>
</evidence>
<evidence type="ECO:0000256" key="5">
    <source>
        <dbReference type="PROSITE-ProRule" id="PRU01240"/>
    </source>
</evidence>
<keyword evidence="3 5" id="KW-0378">Hydrolase</keyword>
<dbReference type="PANTHER" id="PTHR43806:SF11">
    <property type="entry name" value="CEREVISIN-RELATED"/>
    <property type="match status" value="1"/>
</dbReference>
<evidence type="ECO:0000256" key="2">
    <source>
        <dbReference type="ARBA" id="ARBA00022670"/>
    </source>
</evidence>
<dbReference type="Gene3D" id="3.40.50.200">
    <property type="entry name" value="Peptidase S8/S53 domain"/>
    <property type="match status" value="1"/>
</dbReference>
<dbReference type="PRINTS" id="PR00723">
    <property type="entry name" value="SUBTILISIN"/>
</dbReference>
<keyword evidence="4 5" id="KW-0720">Serine protease</keyword>
<evidence type="ECO:0000313" key="7">
    <source>
        <dbReference type="EMBL" id="MBU2709602.1"/>
    </source>
</evidence>
<feature type="active site" description="Charge relay system" evidence="5">
    <location>
        <position position="224"/>
    </location>
</feature>
<evidence type="ECO:0000313" key="8">
    <source>
        <dbReference type="Proteomes" id="UP000690515"/>
    </source>
</evidence>
<organism evidence="7 8">
    <name type="scientific">Zooshikella harenae</name>
    <dbReference type="NCBI Taxonomy" id="2827238"/>
    <lineage>
        <taxon>Bacteria</taxon>
        <taxon>Pseudomonadati</taxon>
        <taxon>Pseudomonadota</taxon>
        <taxon>Gammaproteobacteria</taxon>
        <taxon>Oceanospirillales</taxon>
        <taxon>Zooshikellaceae</taxon>
        <taxon>Zooshikella</taxon>
    </lineage>
</organism>
<comment type="similarity">
    <text evidence="1 5">Belongs to the peptidase S8 family.</text>
</comment>
<gene>
    <name evidence="7" type="ORF">KCG35_00865</name>
</gene>
<feature type="active site" description="Charge relay system" evidence="5">
    <location>
        <position position="39"/>
    </location>
</feature>
<feature type="active site" description="Charge relay system" evidence="5">
    <location>
        <position position="72"/>
    </location>
</feature>